<feature type="transmembrane region" description="Helical" evidence="1">
    <location>
        <begin position="7"/>
        <end position="26"/>
    </location>
</feature>
<keyword evidence="1" id="KW-1133">Transmembrane helix</keyword>
<sequence>MNDQDMILIYLLICIALVVFFCMFTHDVFNNDVMNHVYFRLNENEDEIALVPYYYNPWLYSS</sequence>
<proteinExistence type="predicted"/>
<organism evidence="2">
    <name type="scientific">viral metagenome</name>
    <dbReference type="NCBI Taxonomy" id="1070528"/>
    <lineage>
        <taxon>unclassified sequences</taxon>
        <taxon>metagenomes</taxon>
        <taxon>organismal metagenomes</taxon>
    </lineage>
</organism>
<dbReference type="AlphaFoldDB" id="A0A6C0CQL0"/>
<name>A0A6C0CQL0_9ZZZZ</name>
<keyword evidence="1" id="KW-0812">Transmembrane</keyword>
<protein>
    <submittedName>
        <fullName evidence="2">Uncharacterized protein</fullName>
    </submittedName>
</protein>
<accession>A0A6C0CQL0</accession>
<dbReference type="EMBL" id="MN739475">
    <property type="protein sequence ID" value="QHT06781.1"/>
    <property type="molecule type" value="Genomic_DNA"/>
</dbReference>
<keyword evidence="1" id="KW-0472">Membrane</keyword>
<reference evidence="2" key="1">
    <citation type="journal article" date="2020" name="Nature">
        <title>Giant virus diversity and host interactions through global metagenomics.</title>
        <authorList>
            <person name="Schulz F."/>
            <person name="Roux S."/>
            <person name="Paez-Espino D."/>
            <person name="Jungbluth S."/>
            <person name="Walsh D.A."/>
            <person name="Denef V.J."/>
            <person name="McMahon K.D."/>
            <person name="Konstantinidis K.T."/>
            <person name="Eloe-Fadrosh E.A."/>
            <person name="Kyrpides N.C."/>
            <person name="Woyke T."/>
        </authorList>
    </citation>
    <scope>NUCLEOTIDE SEQUENCE</scope>
    <source>
        <strain evidence="2">GVMAG-M-3300021473-15</strain>
    </source>
</reference>
<evidence type="ECO:0000313" key="2">
    <source>
        <dbReference type="EMBL" id="QHT06781.1"/>
    </source>
</evidence>
<evidence type="ECO:0000256" key="1">
    <source>
        <dbReference type="SAM" id="Phobius"/>
    </source>
</evidence>